<evidence type="ECO:0000256" key="7">
    <source>
        <dbReference type="SAM" id="MobiDB-lite"/>
    </source>
</evidence>
<dbReference type="RefSeq" id="XP_028876103.1">
    <property type="nucleotide sequence ID" value="XM_029020096.1"/>
</dbReference>
<dbReference type="InterPro" id="IPR012952">
    <property type="entry name" value="BING4_C_dom"/>
</dbReference>
<comment type="caution">
    <text evidence="9">The sequence shown here is derived from an EMBL/GenBank/DDBJ whole genome shotgun (WGS) entry which is preliminary data.</text>
</comment>
<feature type="compositionally biased region" description="Basic residues" evidence="7">
    <location>
        <begin position="453"/>
        <end position="465"/>
    </location>
</feature>
<dbReference type="SUPFAM" id="SSF50978">
    <property type="entry name" value="WD40 repeat-like"/>
    <property type="match status" value="1"/>
</dbReference>
<dbReference type="SMART" id="SM00320">
    <property type="entry name" value="WD40"/>
    <property type="match status" value="4"/>
</dbReference>
<dbReference type="FunFam" id="2.130.10.10:FF:000378">
    <property type="entry name" value="U3 small nucleolar RNA-associated protein 7"/>
    <property type="match status" value="1"/>
</dbReference>
<dbReference type="GO" id="GO:0000462">
    <property type="term" value="P:maturation of SSU-rRNA from tricistronic rRNA transcript (SSU-rRNA, 5.8S rRNA, LSU-rRNA)"/>
    <property type="evidence" value="ECO:0007669"/>
    <property type="project" value="TreeGrafter"/>
</dbReference>
<dbReference type="OrthoDB" id="10251154at2759"/>
<proteinExistence type="predicted"/>
<keyword evidence="10" id="KW-1185">Reference proteome</keyword>
<evidence type="ECO:0000256" key="3">
    <source>
        <dbReference type="ARBA" id="ARBA00022574"/>
    </source>
</evidence>
<feature type="domain" description="BING4 C-terminal" evidence="8">
    <location>
        <begin position="347"/>
        <end position="426"/>
    </location>
</feature>
<dbReference type="InterPro" id="IPR015943">
    <property type="entry name" value="WD40/YVTN_repeat-like_dom_sf"/>
</dbReference>
<organism evidence="9 10">
    <name type="scientific">Cryptosporidium ubiquitum</name>
    <dbReference type="NCBI Taxonomy" id="857276"/>
    <lineage>
        <taxon>Eukaryota</taxon>
        <taxon>Sar</taxon>
        <taxon>Alveolata</taxon>
        <taxon>Apicomplexa</taxon>
        <taxon>Conoidasida</taxon>
        <taxon>Coccidia</taxon>
        <taxon>Eucoccidiorida</taxon>
        <taxon>Eimeriorina</taxon>
        <taxon>Cryptosporidiidae</taxon>
        <taxon>Cryptosporidium</taxon>
    </lineage>
</organism>
<dbReference type="AlphaFoldDB" id="A0A1J4MQ15"/>
<dbReference type="PANTHER" id="PTHR14085:SF3">
    <property type="entry name" value="WD REPEAT-CONTAINING PROTEIN 46"/>
    <property type="match status" value="1"/>
</dbReference>
<dbReference type="EMBL" id="LRBP01000006">
    <property type="protein sequence ID" value="OII74973.1"/>
    <property type="molecule type" value="Genomic_DNA"/>
</dbReference>
<name>A0A1J4MQ15_9CRYT</name>
<dbReference type="GeneID" id="39979875"/>
<evidence type="ECO:0000256" key="4">
    <source>
        <dbReference type="ARBA" id="ARBA00022737"/>
    </source>
</evidence>
<feature type="compositionally biased region" description="Low complexity" evidence="7">
    <location>
        <begin position="500"/>
        <end position="513"/>
    </location>
</feature>
<sequence>MTDVKNDFKFGDSSKYRRHSSLSGLKGVKDKKLRSKLALQQQIFHTASERLANSEILLPETPGFLETEGLEKSFSITQNELSKNISIGAVNKRFSLDLSSGPYSVNYSRNGNQLLMGGRKGHISMLDVSNGAPNILLELPLEAEQINDVQFLHNHTLFAVAQKKYIYVYDREGIEIHCIRDHVMSPYKLDFLPYHFLLCSIGEFGELKYQDISTGQVAALHKTGRGPCHIMKHNQYNGVIHLGHSDGVVSLWTPNVSTPVMEIFAQRGGVTALDINNNSLITAGNDNSWKVWDIRKTSNYTPLYSYNSFGSSVRSVSISGTGLVALGFGSHIQIWKDLFSKSKQKMPYITHNHPGVRVSEVEFQPWNDVLCIGHTHGIETMIVPGAGYANFDSRECNIFETSKQRRNREVRMLLEKLPASTITLYPDLIGKINKTPRVVDDLEENTQDENKLSKQKKKKNKKRGRSKITNVLKNKQIAYSNMVRSKASKIAAQRREMKQNVETTNTSSSAETTKATKKTVTRNALERFKTL</sequence>
<keyword evidence="4" id="KW-0677">Repeat</keyword>
<keyword evidence="2" id="KW-0698">rRNA processing</keyword>
<evidence type="ECO:0000313" key="9">
    <source>
        <dbReference type="EMBL" id="OII74973.1"/>
    </source>
</evidence>
<evidence type="ECO:0000256" key="5">
    <source>
        <dbReference type="ARBA" id="ARBA00023242"/>
    </source>
</evidence>
<evidence type="ECO:0000256" key="2">
    <source>
        <dbReference type="ARBA" id="ARBA00022552"/>
    </source>
</evidence>
<dbReference type="Pfam" id="PF08149">
    <property type="entry name" value="BING4CT"/>
    <property type="match status" value="1"/>
</dbReference>
<gene>
    <name evidence="9" type="ORF">cubi_03083</name>
</gene>
<feature type="region of interest" description="Disordered" evidence="7">
    <location>
        <begin position="488"/>
        <end position="519"/>
    </location>
</feature>
<dbReference type="InterPro" id="IPR036322">
    <property type="entry name" value="WD40_repeat_dom_sf"/>
</dbReference>
<feature type="region of interest" description="Disordered" evidence="7">
    <location>
        <begin position="443"/>
        <end position="465"/>
    </location>
</feature>
<dbReference type="GO" id="GO:0030686">
    <property type="term" value="C:90S preribosome"/>
    <property type="evidence" value="ECO:0007669"/>
    <property type="project" value="TreeGrafter"/>
</dbReference>
<keyword evidence="5" id="KW-0539">Nucleus</keyword>
<evidence type="ECO:0000256" key="1">
    <source>
        <dbReference type="ARBA" id="ARBA00004604"/>
    </source>
</evidence>
<dbReference type="SMART" id="SM01033">
    <property type="entry name" value="BING4CT"/>
    <property type="match status" value="1"/>
</dbReference>
<dbReference type="PANTHER" id="PTHR14085">
    <property type="entry name" value="WD-REPEAT PROTEIN BING4"/>
    <property type="match status" value="1"/>
</dbReference>
<dbReference type="Gene3D" id="2.130.10.10">
    <property type="entry name" value="YVTN repeat-like/Quinoprotein amine dehydrogenase"/>
    <property type="match status" value="1"/>
</dbReference>
<keyword evidence="3 6" id="KW-0853">WD repeat</keyword>
<dbReference type="Pfam" id="PF00400">
    <property type="entry name" value="WD40"/>
    <property type="match status" value="1"/>
</dbReference>
<evidence type="ECO:0000256" key="6">
    <source>
        <dbReference type="PROSITE-ProRule" id="PRU00221"/>
    </source>
</evidence>
<dbReference type="PROSITE" id="PS50082">
    <property type="entry name" value="WD_REPEATS_2"/>
    <property type="match status" value="1"/>
</dbReference>
<dbReference type="GO" id="GO:0032040">
    <property type="term" value="C:small-subunit processome"/>
    <property type="evidence" value="ECO:0007669"/>
    <property type="project" value="TreeGrafter"/>
</dbReference>
<evidence type="ECO:0000313" key="10">
    <source>
        <dbReference type="Proteomes" id="UP000186176"/>
    </source>
</evidence>
<dbReference type="VEuPathDB" id="CryptoDB:cubi_03083"/>
<dbReference type="InterPro" id="IPR019775">
    <property type="entry name" value="WD40_repeat_CS"/>
</dbReference>
<reference evidence="9 10" key="1">
    <citation type="submission" date="2016-10" db="EMBL/GenBank/DDBJ databases">
        <title>Reductive evolution of mitochondrial metabolism and differential evolution of invasion-related proteins in Cryptosporidium.</title>
        <authorList>
            <person name="Liu S."/>
            <person name="Roellig D.M."/>
            <person name="Guo Y."/>
            <person name="Li N."/>
            <person name="Frace M.A."/>
            <person name="Tang K."/>
            <person name="Zhang L."/>
            <person name="Feng Y."/>
            <person name="Xiao L."/>
        </authorList>
    </citation>
    <scope>NUCLEOTIDE SEQUENCE [LARGE SCALE GENOMIC DNA]</scope>
    <source>
        <strain evidence="9">39726</strain>
    </source>
</reference>
<comment type="subcellular location">
    <subcellularLocation>
        <location evidence="1">Nucleus</location>
        <location evidence="1">Nucleolus</location>
    </subcellularLocation>
</comment>
<accession>A0A1J4MQ15</accession>
<dbReference type="Proteomes" id="UP000186176">
    <property type="component" value="Unassembled WGS sequence"/>
</dbReference>
<dbReference type="InterPro" id="IPR040315">
    <property type="entry name" value="WDR46/Utp7"/>
</dbReference>
<dbReference type="InterPro" id="IPR001680">
    <property type="entry name" value="WD40_rpt"/>
</dbReference>
<feature type="repeat" description="WD" evidence="6">
    <location>
        <begin position="263"/>
        <end position="302"/>
    </location>
</feature>
<evidence type="ECO:0000259" key="8">
    <source>
        <dbReference type="SMART" id="SM01033"/>
    </source>
</evidence>
<dbReference type="PROSITE" id="PS00678">
    <property type="entry name" value="WD_REPEATS_1"/>
    <property type="match status" value="1"/>
</dbReference>
<protein>
    <recommendedName>
        <fullName evidence="8">BING4 C-terminal domain-containing protein</fullName>
    </recommendedName>
</protein>